<dbReference type="OrthoDB" id="405996at2759"/>
<proteinExistence type="predicted"/>
<feature type="compositionally biased region" description="Low complexity" evidence="1">
    <location>
        <begin position="369"/>
        <end position="400"/>
    </location>
</feature>
<dbReference type="PANTHER" id="PTHR45662:SF7">
    <property type="entry name" value="SACI DOMAIN PROTEIN (AFU_ORTHOLOGUE AFUA_1G15890)"/>
    <property type="match status" value="1"/>
</dbReference>
<dbReference type="GO" id="GO:0043812">
    <property type="term" value="F:phosphatidylinositol-4-phosphate phosphatase activity"/>
    <property type="evidence" value="ECO:0007669"/>
    <property type="project" value="TreeGrafter"/>
</dbReference>
<reference evidence="4 5" key="1">
    <citation type="journal article" date="2019" name="Nat. Ecol. Evol.">
        <title>Megaphylogeny resolves global patterns of mushroom evolution.</title>
        <authorList>
            <person name="Varga T."/>
            <person name="Krizsan K."/>
            <person name="Foldi C."/>
            <person name="Dima B."/>
            <person name="Sanchez-Garcia M."/>
            <person name="Sanchez-Ramirez S."/>
            <person name="Szollosi G.J."/>
            <person name="Szarkandi J.G."/>
            <person name="Papp V."/>
            <person name="Albert L."/>
            <person name="Andreopoulos W."/>
            <person name="Angelini C."/>
            <person name="Antonin V."/>
            <person name="Barry K.W."/>
            <person name="Bougher N.L."/>
            <person name="Buchanan P."/>
            <person name="Buyck B."/>
            <person name="Bense V."/>
            <person name="Catcheside P."/>
            <person name="Chovatia M."/>
            <person name="Cooper J."/>
            <person name="Damon W."/>
            <person name="Desjardin D."/>
            <person name="Finy P."/>
            <person name="Geml J."/>
            <person name="Haridas S."/>
            <person name="Hughes K."/>
            <person name="Justo A."/>
            <person name="Karasinski D."/>
            <person name="Kautmanova I."/>
            <person name="Kiss B."/>
            <person name="Kocsube S."/>
            <person name="Kotiranta H."/>
            <person name="LaButti K.M."/>
            <person name="Lechner B.E."/>
            <person name="Liimatainen K."/>
            <person name="Lipzen A."/>
            <person name="Lukacs Z."/>
            <person name="Mihaltcheva S."/>
            <person name="Morgado L.N."/>
            <person name="Niskanen T."/>
            <person name="Noordeloos M.E."/>
            <person name="Ohm R.A."/>
            <person name="Ortiz-Santana B."/>
            <person name="Ovrebo C."/>
            <person name="Racz N."/>
            <person name="Riley R."/>
            <person name="Savchenko A."/>
            <person name="Shiryaev A."/>
            <person name="Soop K."/>
            <person name="Spirin V."/>
            <person name="Szebenyi C."/>
            <person name="Tomsovsky M."/>
            <person name="Tulloss R.E."/>
            <person name="Uehling J."/>
            <person name="Grigoriev I.V."/>
            <person name="Vagvolgyi C."/>
            <person name="Papp T."/>
            <person name="Martin F.M."/>
            <person name="Miettinen O."/>
            <person name="Hibbett D.S."/>
            <person name="Nagy L.G."/>
        </authorList>
    </citation>
    <scope>NUCLEOTIDE SEQUENCE [LARGE SCALE GENOMIC DNA]</scope>
    <source>
        <strain evidence="4 5">CBS 309.79</strain>
    </source>
</reference>
<dbReference type="EMBL" id="ML178821">
    <property type="protein sequence ID" value="TFL03206.1"/>
    <property type="molecule type" value="Genomic_DNA"/>
</dbReference>
<feature type="region of interest" description="Disordered" evidence="1">
    <location>
        <begin position="367"/>
        <end position="428"/>
    </location>
</feature>
<sequence length="1202" mass="131174">MKRFFTINRNKQAPQQTQHGQQPSIHAPVLTPQFTVPPLPHPNPYDNILVLATPDGLLLRSSSANPNSYLRLAWAKEAYLEKLDASPETELDWESAVSVHGLVGILQLFTHSYLLVVTSRVEVGHHLDPAHTIYSVKSVTPIPLNYERAQSTLSTLSSDRPARPSMRTSDTLDTISPGAHSTASGATTPTTSISDSGSMLDDGDSDGQEITIPPSHNQDTAAIAKTIAARLSFWNFNKKRTELSVATASAPLEDLSGEKTPGPTTTAHVIPDVVPPSTPETSVVHQSIDGVSTPTEPPPPAPAVLDLSLAPEHAPNANAPETVAERHSELEEKIVRECVKEFSKGAMYFSYTFDITHSLQHKHELLSKDSNANSPPSTPNPTDKPSKSSSSPPTSPSSKPTAKKRFSLPGSPGPQTPTSSGGAKVEDEYSTAHLAEPCARLPLWRRVDRQFWWNESLSRPFVEAGLHNYVLPIMQGYFQIVSFELPDPQGDPTLTRLPPSRSSSLPLSTPSGEGGGAVAPVPPSSTSTDNDLAKVGLEQTVKAQLSGPPTSVLASGLPPIKEVHTSTEDVKSTVSVTYTIVSRRSKYRAGFRYQRRGIDDEARVANFVETETVVSLQRESRLNVFSYVQTRGSIPLFWTQISYVLKPPPQLATDRTHEQNILALQKHFQRLTESYGPTTAVNLAELHGKEGTVTSAYREYVAEAAVPDVKYCDYDFHVETKGMKYENISKLINTMERTFDQQGFYWVSGNTLMSKQRGVYRVNCIDCLDRTNVVQSAFAKFVLNKQLSAVALLSPSLESQNAMDVVFNDVWANNGDAISRAYAGTSALKGDYTRTGKRDLSGLLNDGVNSLARMYTATFSDWFSQAVIDFSLGNRSLSVFSEFLLKLQSSDPRDLIRLSKIRAEAIATSVERVLEEGESLRNGWTLFAPAELGTKTGDKWEEKVLLLTHKALYIINYDYTLQKVKLYTRVPLGDIINVTKGAYILSPLEEASRDPKQNAGFVIHFSISRHVTRASSYSIRNSLESPPASPNYRSAFPAAAVFKRSLSRKSILPSAPSVVTATSVDSVTSSSKLSATSAEVTRLIEEAATQHTTSISEEESSVTFAAFKVLPIDPTRMRASASGGSAFSMSEPANDLVGAKDCQEAVDLIVGYIRTACREIGNARDDFVTTEDVVSLADAQKVTSVYAKMEYGVKRLLWLGGS</sequence>
<dbReference type="AlphaFoldDB" id="A0A5C3QMR7"/>
<feature type="region of interest" description="Disordered" evidence="1">
    <location>
        <begin position="491"/>
        <end position="531"/>
    </location>
</feature>
<feature type="compositionally biased region" description="Low complexity" evidence="1">
    <location>
        <begin position="176"/>
        <end position="200"/>
    </location>
</feature>
<feature type="region of interest" description="Disordered" evidence="1">
    <location>
        <begin position="153"/>
        <end position="218"/>
    </location>
</feature>
<evidence type="ECO:0000256" key="1">
    <source>
        <dbReference type="SAM" id="MobiDB-lite"/>
    </source>
</evidence>
<protein>
    <submittedName>
        <fullName evidence="4">SacI homology domain-containing protein</fullName>
    </submittedName>
</protein>
<evidence type="ECO:0000313" key="4">
    <source>
        <dbReference type="EMBL" id="TFL03206.1"/>
    </source>
</evidence>
<dbReference type="STRING" id="1884261.A0A5C3QMR7"/>
<accession>A0A5C3QMR7</accession>
<dbReference type="InterPro" id="IPR022158">
    <property type="entry name" value="Inositol_phosphatase"/>
</dbReference>
<feature type="region of interest" description="Disordered" evidence="1">
    <location>
        <begin position="275"/>
        <end position="306"/>
    </location>
</feature>
<name>A0A5C3QMR7_9AGAR</name>
<dbReference type="InterPro" id="IPR002013">
    <property type="entry name" value="SAC_dom"/>
</dbReference>
<dbReference type="PANTHER" id="PTHR45662">
    <property type="entry name" value="PHOSPHATIDYLINOSITIDE PHOSPHATASE SAC1"/>
    <property type="match status" value="1"/>
</dbReference>
<dbReference type="Proteomes" id="UP000305067">
    <property type="component" value="Unassembled WGS sequence"/>
</dbReference>
<feature type="compositionally biased region" description="Low complexity" evidence="1">
    <location>
        <begin position="12"/>
        <end position="22"/>
    </location>
</feature>
<dbReference type="Pfam" id="PF12456">
    <property type="entry name" value="hSac2"/>
    <property type="match status" value="1"/>
</dbReference>
<evidence type="ECO:0000259" key="2">
    <source>
        <dbReference type="PROSITE" id="PS50275"/>
    </source>
</evidence>
<dbReference type="PROSITE" id="PS50275">
    <property type="entry name" value="SAC"/>
    <property type="match status" value="1"/>
</dbReference>
<feature type="domain" description="HSac2" evidence="3">
    <location>
        <begin position="896"/>
        <end position="1052"/>
    </location>
</feature>
<gene>
    <name evidence="4" type="ORF">BDV98DRAFT_527783</name>
</gene>
<dbReference type="GO" id="GO:0046856">
    <property type="term" value="P:phosphatidylinositol dephosphorylation"/>
    <property type="evidence" value="ECO:0007669"/>
    <property type="project" value="TreeGrafter"/>
</dbReference>
<dbReference type="Pfam" id="PF02383">
    <property type="entry name" value="Syja_N"/>
    <property type="match status" value="1"/>
</dbReference>
<feature type="compositionally biased region" description="Low complexity" evidence="1">
    <location>
        <begin position="492"/>
        <end position="511"/>
    </location>
</feature>
<feature type="region of interest" description="Disordered" evidence="1">
    <location>
        <begin position="1"/>
        <end position="23"/>
    </location>
</feature>
<organism evidence="4 5">
    <name type="scientific">Pterulicium gracile</name>
    <dbReference type="NCBI Taxonomy" id="1884261"/>
    <lineage>
        <taxon>Eukaryota</taxon>
        <taxon>Fungi</taxon>
        <taxon>Dikarya</taxon>
        <taxon>Basidiomycota</taxon>
        <taxon>Agaricomycotina</taxon>
        <taxon>Agaricomycetes</taxon>
        <taxon>Agaricomycetidae</taxon>
        <taxon>Agaricales</taxon>
        <taxon>Pleurotineae</taxon>
        <taxon>Pterulaceae</taxon>
        <taxon>Pterulicium</taxon>
    </lineage>
</organism>
<evidence type="ECO:0000313" key="5">
    <source>
        <dbReference type="Proteomes" id="UP000305067"/>
    </source>
</evidence>
<dbReference type="InterPro" id="IPR034753">
    <property type="entry name" value="hSac2"/>
</dbReference>
<feature type="domain" description="SAC" evidence="2">
    <location>
        <begin position="338"/>
        <end position="824"/>
    </location>
</feature>
<evidence type="ECO:0000259" key="3">
    <source>
        <dbReference type="PROSITE" id="PS51791"/>
    </source>
</evidence>
<dbReference type="GO" id="GO:0005783">
    <property type="term" value="C:endoplasmic reticulum"/>
    <property type="evidence" value="ECO:0007669"/>
    <property type="project" value="TreeGrafter"/>
</dbReference>
<keyword evidence="5" id="KW-1185">Reference proteome</keyword>
<dbReference type="PROSITE" id="PS51791">
    <property type="entry name" value="HSAC2"/>
    <property type="match status" value="1"/>
</dbReference>